<dbReference type="RefSeq" id="XP_026626266.1">
    <property type="nucleotide sequence ID" value="XM_026766334.1"/>
</dbReference>
<name>A0A3F3Q1Y5_9EURO</name>
<evidence type="ECO:0000313" key="2">
    <source>
        <dbReference type="EMBL" id="RDH33244.1"/>
    </source>
</evidence>
<evidence type="ECO:0000313" key="3">
    <source>
        <dbReference type="Proteomes" id="UP000253729"/>
    </source>
</evidence>
<gene>
    <name evidence="2" type="ORF">BDQ94DRAFT_143861</name>
</gene>
<dbReference type="Proteomes" id="UP000253729">
    <property type="component" value="Unassembled WGS sequence"/>
</dbReference>
<accession>A0A3F3Q1Y5</accession>
<feature type="compositionally biased region" description="Polar residues" evidence="1">
    <location>
        <begin position="51"/>
        <end position="63"/>
    </location>
</feature>
<reference evidence="2 3" key="1">
    <citation type="submission" date="2018-07" db="EMBL/GenBank/DDBJ databases">
        <title>The genomes of Aspergillus section Nigri reveals drivers in fungal speciation.</title>
        <authorList>
            <consortium name="DOE Joint Genome Institute"/>
            <person name="Vesth T.C."/>
            <person name="Nybo J."/>
            <person name="Theobald S."/>
            <person name="Brandl J."/>
            <person name="Frisvad J.C."/>
            <person name="Nielsen K.F."/>
            <person name="Lyhne E.K."/>
            <person name="Kogle M.E."/>
            <person name="Kuo A."/>
            <person name="Riley R."/>
            <person name="Clum A."/>
            <person name="Nolan M."/>
            <person name="Lipzen A."/>
            <person name="Salamov A."/>
            <person name="Henrissat B."/>
            <person name="Wiebenga A."/>
            <person name="De vries R.P."/>
            <person name="Grigoriev I.V."/>
            <person name="Mortensen U.H."/>
            <person name="Andersen M.R."/>
            <person name="Baker S.E."/>
        </authorList>
    </citation>
    <scope>NUCLEOTIDE SEQUENCE [LARGE SCALE GENOMIC DNA]</scope>
    <source>
        <strain evidence="2 3">CBS 139.54b</strain>
    </source>
</reference>
<dbReference type="AlphaFoldDB" id="A0A3F3Q1Y5"/>
<keyword evidence="3" id="KW-1185">Reference proteome</keyword>
<feature type="region of interest" description="Disordered" evidence="1">
    <location>
        <begin position="24"/>
        <end position="78"/>
    </location>
</feature>
<organism evidence="2 3">
    <name type="scientific">Aspergillus welwitschiae</name>
    <dbReference type="NCBI Taxonomy" id="1341132"/>
    <lineage>
        <taxon>Eukaryota</taxon>
        <taxon>Fungi</taxon>
        <taxon>Dikarya</taxon>
        <taxon>Ascomycota</taxon>
        <taxon>Pezizomycotina</taxon>
        <taxon>Eurotiomycetes</taxon>
        <taxon>Eurotiomycetidae</taxon>
        <taxon>Eurotiales</taxon>
        <taxon>Aspergillaceae</taxon>
        <taxon>Aspergillus</taxon>
        <taxon>Aspergillus subgen. Circumdati</taxon>
    </lineage>
</organism>
<dbReference type="GeneID" id="38134690"/>
<evidence type="ECO:0000256" key="1">
    <source>
        <dbReference type="SAM" id="MobiDB-lite"/>
    </source>
</evidence>
<dbReference type="EMBL" id="KZ852047">
    <property type="protein sequence ID" value="RDH33244.1"/>
    <property type="molecule type" value="Genomic_DNA"/>
</dbReference>
<protein>
    <submittedName>
        <fullName evidence="2">Uncharacterized protein</fullName>
    </submittedName>
</protein>
<sequence>MTAVALAYALTTPTPMCLRLLLAPKPKGQNLRSRDRQPLLKSSKLIPWPDPNSSKPNHTNQPQPAGGPLDSLSLLYTT</sequence>
<proteinExistence type="predicted"/>